<reference evidence="3" key="1">
    <citation type="submission" date="2017-10" db="EMBL/GenBank/DDBJ databases">
        <title>Rapid genome shrinkage in a self-fertile nematode reveals novel sperm competition proteins.</title>
        <authorList>
            <person name="Yin D."/>
            <person name="Schwarz E.M."/>
            <person name="Thomas C.G."/>
            <person name="Felde R.L."/>
            <person name="Korf I.F."/>
            <person name="Cutter A.D."/>
            <person name="Schartner C.M."/>
            <person name="Ralston E.J."/>
            <person name="Meyer B.J."/>
            <person name="Haag E.S."/>
        </authorList>
    </citation>
    <scope>NUCLEOTIDE SEQUENCE [LARGE SCALE GENOMIC DNA]</scope>
    <source>
        <strain evidence="3">JU1422</strain>
    </source>
</reference>
<evidence type="ECO:0000313" key="2">
    <source>
        <dbReference type="EMBL" id="PIC17454.1"/>
    </source>
</evidence>
<sequence length="197" mass="22396">MTARFLPEKSQSQHAGVLAGEPLVIFRGQLIKHPNLDSRSTVDDFESELAAKDVELTQPNAKIAKLERKYQELDDDFLKRVEKGGANEFLLCKQANRNGNQGYEDGNHCQKLDLACIDEEERIKHMEESAQDLHRETDQAAPSSSNSRMRSIRKKDDVNGKPICPHLSPFPTSGCLLFFFAHFSTCHLMIFHFFFSL</sequence>
<protein>
    <submittedName>
        <fullName evidence="2">Uncharacterized protein</fullName>
    </submittedName>
</protein>
<evidence type="ECO:0000256" key="1">
    <source>
        <dbReference type="SAM" id="MobiDB-lite"/>
    </source>
</evidence>
<dbReference type="AlphaFoldDB" id="A0A2G5SQS4"/>
<name>A0A2G5SQS4_9PELO</name>
<accession>A0A2G5SQS4</accession>
<feature type="compositionally biased region" description="Polar residues" evidence="1">
    <location>
        <begin position="140"/>
        <end position="149"/>
    </location>
</feature>
<feature type="compositionally biased region" description="Basic and acidic residues" evidence="1">
    <location>
        <begin position="129"/>
        <end position="138"/>
    </location>
</feature>
<dbReference type="Proteomes" id="UP000230233">
    <property type="component" value="Chromosome X"/>
</dbReference>
<organism evidence="2 3">
    <name type="scientific">Caenorhabditis nigoni</name>
    <dbReference type="NCBI Taxonomy" id="1611254"/>
    <lineage>
        <taxon>Eukaryota</taxon>
        <taxon>Metazoa</taxon>
        <taxon>Ecdysozoa</taxon>
        <taxon>Nematoda</taxon>
        <taxon>Chromadorea</taxon>
        <taxon>Rhabditida</taxon>
        <taxon>Rhabditina</taxon>
        <taxon>Rhabditomorpha</taxon>
        <taxon>Rhabditoidea</taxon>
        <taxon>Rhabditidae</taxon>
        <taxon>Peloderinae</taxon>
        <taxon>Caenorhabditis</taxon>
    </lineage>
</organism>
<gene>
    <name evidence="2" type="primary">Cnig_chr_X.g23691</name>
    <name evidence="2" type="ORF">B9Z55_023691</name>
</gene>
<proteinExistence type="predicted"/>
<keyword evidence="3" id="KW-1185">Reference proteome</keyword>
<dbReference type="EMBL" id="PDUG01000006">
    <property type="protein sequence ID" value="PIC17454.1"/>
    <property type="molecule type" value="Genomic_DNA"/>
</dbReference>
<comment type="caution">
    <text evidence="2">The sequence shown here is derived from an EMBL/GenBank/DDBJ whole genome shotgun (WGS) entry which is preliminary data.</text>
</comment>
<evidence type="ECO:0000313" key="3">
    <source>
        <dbReference type="Proteomes" id="UP000230233"/>
    </source>
</evidence>
<feature type="region of interest" description="Disordered" evidence="1">
    <location>
        <begin position="129"/>
        <end position="153"/>
    </location>
</feature>